<evidence type="ECO:0000256" key="2">
    <source>
        <dbReference type="ARBA" id="ARBA00023043"/>
    </source>
</evidence>
<feature type="repeat" description="ANK" evidence="3">
    <location>
        <begin position="518"/>
        <end position="550"/>
    </location>
</feature>
<name>A0AAV7IYC5_COTGL</name>
<protein>
    <recommendedName>
        <fullName evidence="6">Ankyrin repeat protein</fullName>
    </recommendedName>
</protein>
<organism evidence="4 5">
    <name type="scientific">Cotesia glomerata</name>
    <name type="common">Lepidopteran parasitic wasp</name>
    <name type="synonym">Apanteles glomeratus</name>
    <dbReference type="NCBI Taxonomy" id="32391"/>
    <lineage>
        <taxon>Eukaryota</taxon>
        <taxon>Metazoa</taxon>
        <taxon>Ecdysozoa</taxon>
        <taxon>Arthropoda</taxon>
        <taxon>Hexapoda</taxon>
        <taxon>Insecta</taxon>
        <taxon>Pterygota</taxon>
        <taxon>Neoptera</taxon>
        <taxon>Endopterygota</taxon>
        <taxon>Hymenoptera</taxon>
        <taxon>Apocrita</taxon>
        <taxon>Ichneumonoidea</taxon>
        <taxon>Braconidae</taxon>
        <taxon>Microgastrinae</taxon>
        <taxon>Cotesia</taxon>
    </lineage>
</organism>
<dbReference type="InterPro" id="IPR002110">
    <property type="entry name" value="Ankyrin_rpt"/>
</dbReference>
<dbReference type="Pfam" id="PF12796">
    <property type="entry name" value="Ank_2"/>
    <property type="match status" value="7"/>
</dbReference>
<dbReference type="InterPro" id="IPR051165">
    <property type="entry name" value="Multifunctional_ANK_Repeat"/>
</dbReference>
<evidence type="ECO:0000313" key="4">
    <source>
        <dbReference type="EMBL" id="KAH0560814.1"/>
    </source>
</evidence>
<evidence type="ECO:0000256" key="3">
    <source>
        <dbReference type="PROSITE-ProRule" id="PRU00023"/>
    </source>
</evidence>
<feature type="repeat" description="ANK" evidence="3">
    <location>
        <begin position="387"/>
        <end position="413"/>
    </location>
</feature>
<accession>A0AAV7IYC5</accession>
<feature type="repeat" description="ANK" evidence="3">
    <location>
        <begin position="487"/>
        <end position="514"/>
    </location>
</feature>
<feature type="repeat" description="ANK" evidence="3">
    <location>
        <begin position="64"/>
        <end position="96"/>
    </location>
</feature>
<gene>
    <name evidence="4" type="ORF">KQX54_008797</name>
</gene>
<feature type="repeat" description="ANK" evidence="3">
    <location>
        <begin position="454"/>
        <end position="486"/>
    </location>
</feature>
<feature type="repeat" description="ANK" evidence="3">
    <location>
        <begin position="259"/>
        <end position="291"/>
    </location>
</feature>
<keyword evidence="2 3" id="KW-0040">ANK repeat</keyword>
<feature type="repeat" description="ANK" evidence="3">
    <location>
        <begin position="193"/>
        <end position="225"/>
    </location>
</feature>
<dbReference type="SMART" id="SM00248">
    <property type="entry name" value="ANK"/>
    <property type="match status" value="21"/>
</dbReference>
<feature type="repeat" description="ANK" evidence="3">
    <location>
        <begin position="226"/>
        <end position="258"/>
    </location>
</feature>
<feature type="repeat" description="ANK" evidence="3">
    <location>
        <begin position="768"/>
        <end position="800"/>
    </location>
</feature>
<dbReference type="Pfam" id="PF13637">
    <property type="entry name" value="Ank_4"/>
    <property type="match status" value="1"/>
</dbReference>
<feature type="repeat" description="ANK" evidence="3">
    <location>
        <begin position="97"/>
        <end position="129"/>
    </location>
</feature>
<dbReference type="PANTHER" id="PTHR24123">
    <property type="entry name" value="ANKYRIN REPEAT-CONTAINING"/>
    <property type="match status" value="1"/>
</dbReference>
<feature type="repeat" description="ANK" evidence="3">
    <location>
        <begin position="354"/>
        <end position="386"/>
    </location>
</feature>
<feature type="repeat" description="ANK" evidence="3">
    <location>
        <begin position="651"/>
        <end position="683"/>
    </location>
</feature>
<proteinExistence type="predicted"/>
<evidence type="ECO:0008006" key="6">
    <source>
        <dbReference type="Google" id="ProtNLM"/>
    </source>
</evidence>
<dbReference type="InterPro" id="IPR036770">
    <property type="entry name" value="Ankyrin_rpt-contain_sf"/>
</dbReference>
<dbReference type="PANTHER" id="PTHR24123:SF33">
    <property type="entry name" value="PROTEIN HOS4"/>
    <property type="match status" value="1"/>
</dbReference>
<dbReference type="PROSITE" id="PS50297">
    <property type="entry name" value="ANK_REP_REGION"/>
    <property type="match status" value="13"/>
</dbReference>
<evidence type="ECO:0000313" key="5">
    <source>
        <dbReference type="Proteomes" id="UP000826195"/>
    </source>
</evidence>
<feature type="repeat" description="ANK" evidence="3">
    <location>
        <begin position="421"/>
        <end position="453"/>
    </location>
</feature>
<feature type="repeat" description="ANK" evidence="3">
    <location>
        <begin position="288"/>
        <end position="320"/>
    </location>
</feature>
<dbReference type="Proteomes" id="UP000826195">
    <property type="component" value="Unassembled WGS sequence"/>
</dbReference>
<dbReference type="PRINTS" id="PR01415">
    <property type="entry name" value="ANKYRIN"/>
</dbReference>
<dbReference type="Gene3D" id="1.25.40.20">
    <property type="entry name" value="Ankyrin repeat-containing domain"/>
    <property type="match status" value="5"/>
</dbReference>
<dbReference type="EMBL" id="JAHXZJ010000374">
    <property type="protein sequence ID" value="KAH0560814.1"/>
    <property type="molecule type" value="Genomic_DNA"/>
</dbReference>
<comment type="caution">
    <text evidence="4">The sequence shown here is derived from an EMBL/GenBank/DDBJ whole genome shotgun (WGS) entry which is preliminary data.</text>
</comment>
<dbReference type="Pfam" id="PF00023">
    <property type="entry name" value="Ank"/>
    <property type="match status" value="1"/>
</dbReference>
<dbReference type="SUPFAM" id="SSF48403">
    <property type="entry name" value="Ankyrin repeat"/>
    <property type="match status" value="3"/>
</dbReference>
<dbReference type="PROSITE" id="PS50088">
    <property type="entry name" value="ANK_REPEAT"/>
    <property type="match status" value="15"/>
</dbReference>
<feature type="repeat" description="ANK" evidence="3">
    <location>
        <begin position="736"/>
        <end position="768"/>
    </location>
</feature>
<dbReference type="AlphaFoldDB" id="A0AAV7IYC5"/>
<sequence>MKVTRKKIDKIFLSNIKELKLKHSRHLSCIINQNEMFQAIEQGDIKKLEDATIKGADISGIDYHGWSSLHYAAKGGNFAIFKYLIYRKVKYNFRNINGETLLHIAVRYGQIEIVEWLIRGLKNPEIEDYSKTTPLCLAIRCGYNDSIKLLLPYNYRYSYTVLLHCAVLSNRKDIVEFLVKNRNEHVDYYQNEEKQTLLYVAARSGYAELTQYLISLQSNVNRRSNLETTPLFEAACYGYVETVKLLLLNKADVNAYSISGTTVLHIAAENGHEEVVKVLLENGADVHKTDTALHLAEKKGSLNIVKLLVKYKADVNATTIYYDTPLHFAASGGHFKIEKFLLANKAVDTAPNETMNAPVHYAAKSGNTELMRLLLRHKGQILQRNLNDKNLLYLAAYHGYLEVVKLLVERGANCIDSTKSNGYNPLYVSVERNHLEIVKFFISIKVDINVRTVESSTPLSIAVFYGLYEIIKLLVEAGCFLNVKNTYGVTPLNLALLTNHQKIVEYLLTKHVDVMNDCNRTPLYLACQWNYSELVQLLINNGGEIIYYNMHCVDPALISGSKDVVEILLKAGVDVHDVNAVSGAKETTLMVAAYYNFTEIADFLLKNKANPGLKNENNYTDLDIAIMVNNYEAFYLLVESFKVEVTNQTSYKFRPLHVAAFHGRDKMVRFLTEKGFDINGRYLRVDKKPIYMAEDELTLFSLEVVDSLFTCVKEGDYIGCLDCLRRNAVVNAKSSSSLTPLHYTCQNGFSDIVKLLLDFNADINIAADFGTPLVYAVIYKHYDVVKILLKYGAVYNVTTKFGGNSLARLSTNSDIIHLLELIDKIFDAIKKCDPSIVDEIKKIKYLDILQCILSTRNNNNKELYLEAQNSKFPKDKFAEIYAHEAYLSAEKYTWNKIL</sequence>
<reference evidence="4 5" key="1">
    <citation type="journal article" date="2021" name="J. Hered.">
        <title>A chromosome-level genome assembly of the parasitoid wasp, Cotesia glomerata (Hymenoptera: Braconidae).</title>
        <authorList>
            <person name="Pinto B.J."/>
            <person name="Weis J.J."/>
            <person name="Gamble T."/>
            <person name="Ode P.J."/>
            <person name="Paul R."/>
            <person name="Zaspel J.M."/>
        </authorList>
    </citation>
    <scope>NUCLEOTIDE SEQUENCE [LARGE SCALE GENOMIC DNA]</scope>
    <source>
        <strain evidence="4">CgM1</strain>
    </source>
</reference>
<keyword evidence="1" id="KW-0677">Repeat</keyword>
<keyword evidence="5" id="KW-1185">Reference proteome</keyword>
<evidence type="ECO:0000256" key="1">
    <source>
        <dbReference type="ARBA" id="ARBA00022737"/>
    </source>
</evidence>